<dbReference type="RefSeq" id="XP_067918165.1">
    <property type="nucleotide sequence ID" value="XM_068069859.1"/>
</dbReference>
<sequence>FTDQILLGTSPRYSLAACQPDSLLSEVALYLSSLHYPHEGFCRLSLFLLHRWQLAHELHFPSTKDLKEKSQEEGEEEKNTRRRRRDSSHLSLGEDIHPQQPLAYQERGEKSDLFMEKERNETTEECEGSYRDRKEKQEAAEREVKKIDRRRVQDAKRKDELYRQEEDEGDGERKFPFCLSPSASLHIQIRLIYGLVGLVPITQQVMDLVRTCLRQTVAEIERAGMEEREVSLSDEDFCLLYEIYIS</sequence>
<feature type="region of interest" description="Disordered" evidence="1">
    <location>
        <begin position="65"/>
        <end position="146"/>
    </location>
</feature>
<name>A0A2C6KJ96_9APIC</name>
<keyword evidence="3" id="KW-1185">Reference proteome</keyword>
<evidence type="ECO:0000313" key="3">
    <source>
        <dbReference type="Proteomes" id="UP000221165"/>
    </source>
</evidence>
<feature type="non-terminal residue" evidence="2">
    <location>
        <position position="1"/>
    </location>
</feature>
<dbReference type="VEuPathDB" id="ToxoDB:CSUI_009750"/>
<evidence type="ECO:0000313" key="2">
    <source>
        <dbReference type="EMBL" id="PHJ16436.1"/>
    </source>
</evidence>
<dbReference type="EMBL" id="MIGC01005965">
    <property type="protein sequence ID" value="PHJ16436.1"/>
    <property type="molecule type" value="Genomic_DNA"/>
</dbReference>
<dbReference type="AlphaFoldDB" id="A0A2C6KJ96"/>
<feature type="compositionally biased region" description="Basic and acidic residues" evidence="1">
    <location>
        <begin position="106"/>
        <end position="146"/>
    </location>
</feature>
<gene>
    <name evidence="2" type="ORF">CSUI_009750</name>
</gene>
<feature type="non-terminal residue" evidence="2">
    <location>
        <position position="246"/>
    </location>
</feature>
<organism evidence="2 3">
    <name type="scientific">Cystoisospora suis</name>
    <dbReference type="NCBI Taxonomy" id="483139"/>
    <lineage>
        <taxon>Eukaryota</taxon>
        <taxon>Sar</taxon>
        <taxon>Alveolata</taxon>
        <taxon>Apicomplexa</taxon>
        <taxon>Conoidasida</taxon>
        <taxon>Coccidia</taxon>
        <taxon>Eucoccidiorida</taxon>
        <taxon>Eimeriorina</taxon>
        <taxon>Sarcocystidae</taxon>
        <taxon>Cystoisospora</taxon>
    </lineage>
</organism>
<protein>
    <submittedName>
        <fullName evidence="2">Uncharacterized protein</fullName>
    </submittedName>
</protein>
<accession>A0A2C6KJ96</accession>
<dbReference type="Proteomes" id="UP000221165">
    <property type="component" value="Unassembled WGS sequence"/>
</dbReference>
<dbReference type="GeneID" id="94433070"/>
<proteinExistence type="predicted"/>
<reference evidence="2 3" key="1">
    <citation type="journal article" date="2017" name="Int. J. Parasitol.">
        <title>The genome of the protozoan parasite Cystoisospora suis and a reverse vaccinology approach to identify vaccine candidates.</title>
        <authorList>
            <person name="Palmieri N."/>
            <person name="Shrestha A."/>
            <person name="Ruttkowski B."/>
            <person name="Beck T."/>
            <person name="Vogl C."/>
            <person name="Tomley F."/>
            <person name="Blake D.P."/>
            <person name="Joachim A."/>
        </authorList>
    </citation>
    <scope>NUCLEOTIDE SEQUENCE [LARGE SCALE GENOMIC DNA]</scope>
    <source>
        <strain evidence="2 3">Wien I</strain>
    </source>
</reference>
<comment type="caution">
    <text evidence="2">The sequence shown here is derived from an EMBL/GenBank/DDBJ whole genome shotgun (WGS) entry which is preliminary data.</text>
</comment>
<evidence type="ECO:0000256" key="1">
    <source>
        <dbReference type="SAM" id="MobiDB-lite"/>
    </source>
</evidence>